<dbReference type="OrthoDB" id="2317407at2759"/>
<reference evidence="1" key="1">
    <citation type="submission" date="2021-06" db="EMBL/GenBank/DDBJ databases">
        <authorList>
            <person name="Kallberg Y."/>
            <person name="Tangrot J."/>
            <person name="Rosling A."/>
        </authorList>
    </citation>
    <scope>NUCLEOTIDE SEQUENCE</scope>
    <source>
        <strain evidence="1">UK204</strain>
    </source>
</reference>
<feature type="non-terminal residue" evidence="1">
    <location>
        <position position="41"/>
    </location>
</feature>
<accession>A0A9N9J8H0</accession>
<evidence type="ECO:0000313" key="2">
    <source>
        <dbReference type="Proteomes" id="UP000789570"/>
    </source>
</evidence>
<dbReference type="EMBL" id="CAJVPQ010025514">
    <property type="protein sequence ID" value="CAG8766884.1"/>
    <property type="molecule type" value="Genomic_DNA"/>
</dbReference>
<dbReference type="AlphaFoldDB" id="A0A9N9J8H0"/>
<dbReference type="Proteomes" id="UP000789570">
    <property type="component" value="Unassembled WGS sequence"/>
</dbReference>
<keyword evidence="2" id="KW-1185">Reference proteome</keyword>
<comment type="caution">
    <text evidence="1">The sequence shown here is derived from an EMBL/GenBank/DDBJ whole genome shotgun (WGS) entry which is preliminary data.</text>
</comment>
<protein>
    <submittedName>
        <fullName evidence="1">7114_t:CDS:1</fullName>
    </submittedName>
</protein>
<sequence>LSINEINDNLQFEWIDYDNNSTFKENPIANGAKYQFLIPLD</sequence>
<evidence type="ECO:0000313" key="1">
    <source>
        <dbReference type="EMBL" id="CAG8766884.1"/>
    </source>
</evidence>
<name>A0A9N9J8H0_9GLOM</name>
<organism evidence="1 2">
    <name type="scientific">Funneliformis caledonium</name>
    <dbReference type="NCBI Taxonomy" id="1117310"/>
    <lineage>
        <taxon>Eukaryota</taxon>
        <taxon>Fungi</taxon>
        <taxon>Fungi incertae sedis</taxon>
        <taxon>Mucoromycota</taxon>
        <taxon>Glomeromycotina</taxon>
        <taxon>Glomeromycetes</taxon>
        <taxon>Glomerales</taxon>
        <taxon>Glomeraceae</taxon>
        <taxon>Funneliformis</taxon>
    </lineage>
</organism>
<proteinExistence type="predicted"/>
<gene>
    <name evidence="1" type="ORF">FCALED_LOCUS17278</name>
</gene>